<dbReference type="InterPro" id="IPR012349">
    <property type="entry name" value="Split_barrel_FMN-bd"/>
</dbReference>
<evidence type="ECO:0000259" key="1">
    <source>
        <dbReference type="Pfam" id="PF16242"/>
    </source>
</evidence>
<organism evidence="2 3">
    <name type="scientific">Kaistella yananensis</name>
    <dbReference type="NCBI Taxonomy" id="2989820"/>
    <lineage>
        <taxon>Bacteria</taxon>
        <taxon>Pseudomonadati</taxon>
        <taxon>Bacteroidota</taxon>
        <taxon>Flavobacteriia</taxon>
        <taxon>Flavobacteriales</taxon>
        <taxon>Weeksellaceae</taxon>
        <taxon>Chryseobacterium group</taxon>
        <taxon>Kaistella</taxon>
    </lineage>
</organism>
<dbReference type="PANTHER" id="PTHR34818:SF1">
    <property type="entry name" value="PROTEIN BLI-3"/>
    <property type="match status" value="1"/>
</dbReference>
<proteinExistence type="predicted"/>
<feature type="domain" description="General stress protein FMN-binding split barrel" evidence="1">
    <location>
        <begin position="6"/>
        <end position="131"/>
    </location>
</feature>
<dbReference type="RefSeq" id="WP_143756224.1">
    <property type="nucleotide sequence ID" value="NZ_JAPCHZ010000006.1"/>
</dbReference>
<reference evidence="2 3" key="1">
    <citation type="submission" date="2022-10" db="EMBL/GenBank/DDBJ databases">
        <title>Kaistella sp. BT-6-1-3.</title>
        <authorList>
            <person name="Ai J."/>
            <person name="Deng Z."/>
        </authorList>
    </citation>
    <scope>NUCLEOTIDE SEQUENCE [LARGE SCALE GENOMIC DNA]</scope>
    <source>
        <strain evidence="2 3">BT6-1-3</strain>
    </source>
</reference>
<dbReference type="InterPro" id="IPR052917">
    <property type="entry name" value="Stress-Dev_Protein"/>
</dbReference>
<dbReference type="EMBL" id="JAPCHZ010000006">
    <property type="protein sequence ID" value="MCW4452939.1"/>
    <property type="molecule type" value="Genomic_DNA"/>
</dbReference>
<keyword evidence="3" id="KW-1185">Reference proteome</keyword>
<dbReference type="Pfam" id="PF16242">
    <property type="entry name" value="Pyrid_ox_like"/>
    <property type="match status" value="1"/>
</dbReference>
<evidence type="ECO:0000313" key="2">
    <source>
        <dbReference type="EMBL" id="MCW4452939.1"/>
    </source>
</evidence>
<evidence type="ECO:0000313" key="3">
    <source>
        <dbReference type="Proteomes" id="UP001209107"/>
    </source>
</evidence>
<protein>
    <submittedName>
        <fullName evidence="2">Pyridoxamine 5'-phosphate oxidase family protein</fullName>
    </submittedName>
</protein>
<accession>A0ABT3JQF4</accession>
<dbReference type="Proteomes" id="UP001209107">
    <property type="component" value="Unassembled WGS sequence"/>
</dbReference>
<sequence length="139" mass="16171">MEKVSLKKVAAMMKNLDFCMMVTKDGRNTLHSRPMSNNGKVEYDGDSWFFSYRDSNKVKQIENNPMISLIFQTDDMTFVDCYGMATITENRKMLEEKWVKGLEMWFPDGIETEGICLIKVSAHRIQFWGKNGDGEYRAE</sequence>
<dbReference type="InterPro" id="IPR038725">
    <property type="entry name" value="YdaG_split_barrel_FMN-bd"/>
</dbReference>
<dbReference type="SUPFAM" id="SSF50475">
    <property type="entry name" value="FMN-binding split barrel"/>
    <property type="match status" value="1"/>
</dbReference>
<comment type="caution">
    <text evidence="2">The sequence shown here is derived from an EMBL/GenBank/DDBJ whole genome shotgun (WGS) entry which is preliminary data.</text>
</comment>
<name>A0ABT3JQF4_9FLAO</name>
<dbReference type="PANTHER" id="PTHR34818">
    <property type="entry name" value="PROTEIN BLI-3"/>
    <property type="match status" value="1"/>
</dbReference>
<gene>
    <name evidence="2" type="ORF">OK344_12070</name>
</gene>
<dbReference type="Gene3D" id="2.30.110.10">
    <property type="entry name" value="Electron Transport, Fmn-binding Protein, Chain A"/>
    <property type="match status" value="1"/>
</dbReference>